<dbReference type="OMA" id="IACFKEF"/>
<dbReference type="eggNOG" id="KOG4711">
    <property type="taxonomic scope" value="Eukaryota"/>
</dbReference>
<proteinExistence type="inferred from homology"/>
<evidence type="ECO:0000256" key="10">
    <source>
        <dbReference type="SAM" id="Phobius"/>
    </source>
</evidence>
<keyword evidence="4 10" id="KW-0812">Transmembrane</keyword>
<feature type="transmembrane region" description="Helical" evidence="10">
    <location>
        <begin position="125"/>
        <end position="145"/>
    </location>
</feature>
<dbReference type="InterPro" id="IPR020966">
    <property type="entry name" value="ALMT"/>
</dbReference>
<keyword evidence="8" id="KW-0407">Ion channel</keyword>
<keyword evidence="12" id="KW-1185">Reference proteome</keyword>
<dbReference type="GO" id="GO:0015743">
    <property type="term" value="P:malate transport"/>
    <property type="evidence" value="ECO:0007669"/>
    <property type="project" value="InterPro"/>
</dbReference>
<name>W1PQ13_AMBTC</name>
<feature type="region of interest" description="Disordered" evidence="9">
    <location>
        <begin position="434"/>
        <end position="504"/>
    </location>
</feature>
<comment type="subcellular location">
    <subcellularLocation>
        <location evidence="1">Membrane</location>
        <topology evidence="1">Multi-pass membrane protein</topology>
    </subcellularLocation>
</comment>
<organism evidence="11 12">
    <name type="scientific">Amborella trichopoda</name>
    <dbReference type="NCBI Taxonomy" id="13333"/>
    <lineage>
        <taxon>Eukaryota</taxon>
        <taxon>Viridiplantae</taxon>
        <taxon>Streptophyta</taxon>
        <taxon>Embryophyta</taxon>
        <taxon>Tracheophyta</taxon>
        <taxon>Spermatophyta</taxon>
        <taxon>Magnoliopsida</taxon>
        <taxon>Amborellales</taxon>
        <taxon>Amborellaceae</taxon>
        <taxon>Amborella</taxon>
    </lineage>
</organism>
<sequence length="621" mass="68080">MAGKTFSGEFPATESKAPIWVSRIRKMPKILAKNVWKVGKEDPRRVVHSLKVGLTLTLVSFLYLMEPLFEGIGANSIWAVMTVVVVLEFTAGATLCKGLNRGLGTLIAGSLAFFIEFIAEKSGTVGRAVFIGIAVFLIGAAATYIRFVPYIKKNYDYGVVIFLLTFNLITVSSFRVHNILQMAHQRFYTIAIGCGLCLLMSLLVFPIWSGQDLHDSTVSKLEGLAKSLEACVNKYFEDPDQEIISTESSEDPIYNGYRAILESKSSDESLALFASWEPRHSRRCHPYPGQQYVKLGAVLRHLGYTTVALHGCVQSEIQTPRSVCILFKEPCKRLAGEVSKVLNALGDSIRNKRMCSSQLLSDKLHDALQDLNTALKSQPRLFVGSNHGSGHGHSDRKSPRFSSFVDQLTPKHANASSPVNRIPIKDMGISSPAVKVPLKDAGNSPHANQISAKDAGNSPHANQMSAKDTGNSPHASKISSRDEENSPHAGQIPTRESGVSLPSVKTDTSALLEWKGKRLTSWNRDREKSASPRVLRPTLSKIMLTTLEFSEALPLAAFVSLLVETVARLECVVEEAEELGRLAGFQEIDEAPVSEVLIECEKPKEKNDKKLLSHTVSVAID</sequence>
<dbReference type="GO" id="GO:0034220">
    <property type="term" value="P:monoatomic ion transmembrane transport"/>
    <property type="evidence" value="ECO:0007669"/>
    <property type="project" value="UniProtKB-KW"/>
</dbReference>
<dbReference type="Proteomes" id="UP000017836">
    <property type="component" value="Unassembled WGS sequence"/>
</dbReference>
<keyword evidence="7 10" id="KW-0472">Membrane</keyword>
<dbReference type="HOGENOM" id="CLU_020841_1_2_1"/>
<evidence type="ECO:0000256" key="4">
    <source>
        <dbReference type="ARBA" id="ARBA00022692"/>
    </source>
</evidence>
<dbReference type="Gramene" id="ERN09285">
    <property type="protein sequence ID" value="ERN09285"/>
    <property type="gene ID" value="AMTR_s00149p00069680"/>
</dbReference>
<feature type="transmembrane region" description="Helical" evidence="10">
    <location>
        <begin position="46"/>
        <end position="65"/>
    </location>
</feature>
<protein>
    <recommendedName>
        <fullName evidence="13">Aluminum-activated malate transporter</fullName>
    </recommendedName>
</protein>
<evidence type="ECO:0000256" key="3">
    <source>
        <dbReference type="ARBA" id="ARBA00022448"/>
    </source>
</evidence>
<evidence type="ECO:0000256" key="5">
    <source>
        <dbReference type="ARBA" id="ARBA00022989"/>
    </source>
</evidence>
<dbReference type="AlphaFoldDB" id="W1PQ13"/>
<keyword evidence="6" id="KW-0406">Ion transport</keyword>
<evidence type="ECO:0000313" key="11">
    <source>
        <dbReference type="EMBL" id="ERN09285.1"/>
    </source>
</evidence>
<evidence type="ECO:0000256" key="1">
    <source>
        <dbReference type="ARBA" id="ARBA00004141"/>
    </source>
</evidence>
<feature type="region of interest" description="Disordered" evidence="9">
    <location>
        <begin position="381"/>
        <end position="402"/>
    </location>
</feature>
<keyword evidence="3" id="KW-0813">Transport</keyword>
<reference evidence="12" key="1">
    <citation type="journal article" date="2013" name="Science">
        <title>The Amborella genome and the evolution of flowering plants.</title>
        <authorList>
            <consortium name="Amborella Genome Project"/>
        </authorList>
    </citation>
    <scope>NUCLEOTIDE SEQUENCE [LARGE SCALE GENOMIC DNA]</scope>
</reference>
<dbReference type="Pfam" id="PF11744">
    <property type="entry name" value="ALMT"/>
    <property type="match status" value="1"/>
</dbReference>
<dbReference type="GO" id="GO:0009705">
    <property type="term" value="C:plant-type vacuole membrane"/>
    <property type="evidence" value="ECO:0000318"/>
    <property type="project" value="GO_Central"/>
</dbReference>
<evidence type="ECO:0000256" key="7">
    <source>
        <dbReference type="ARBA" id="ARBA00023136"/>
    </source>
</evidence>
<evidence type="ECO:0000256" key="9">
    <source>
        <dbReference type="SAM" id="MobiDB-lite"/>
    </source>
</evidence>
<feature type="transmembrane region" description="Helical" evidence="10">
    <location>
        <begin position="157"/>
        <end position="175"/>
    </location>
</feature>
<feature type="transmembrane region" description="Helical" evidence="10">
    <location>
        <begin position="77"/>
        <end position="96"/>
    </location>
</feature>
<comment type="similarity">
    <text evidence="2">Belongs to the aromatic acid exporter (TC 2.A.85) family.</text>
</comment>
<keyword evidence="5 10" id="KW-1133">Transmembrane helix</keyword>
<evidence type="ECO:0000256" key="8">
    <source>
        <dbReference type="ARBA" id="ARBA00023303"/>
    </source>
</evidence>
<dbReference type="EMBL" id="KI393016">
    <property type="protein sequence ID" value="ERN09285.1"/>
    <property type="molecule type" value="Genomic_DNA"/>
</dbReference>
<evidence type="ECO:0000313" key="12">
    <source>
        <dbReference type="Proteomes" id="UP000017836"/>
    </source>
</evidence>
<evidence type="ECO:0008006" key="13">
    <source>
        <dbReference type="Google" id="ProtNLM"/>
    </source>
</evidence>
<dbReference type="STRING" id="13333.W1PQ13"/>
<feature type="transmembrane region" description="Helical" evidence="10">
    <location>
        <begin position="187"/>
        <end position="208"/>
    </location>
</feature>
<feature type="transmembrane region" description="Helical" evidence="10">
    <location>
        <begin position="103"/>
        <end position="119"/>
    </location>
</feature>
<dbReference type="OrthoDB" id="68611at2759"/>
<evidence type="ECO:0000256" key="2">
    <source>
        <dbReference type="ARBA" id="ARBA00007079"/>
    </source>
</evidence>
<dbReference type="PANTHER" id="PTHR31086">
    <property type="entry name" value="ALUMINUM-ACTIVATED MALATE TRANSPORTER 10"/>
    <property type="match status" value="1"/>
</dbReference>
<evidence type="ECO:0000256" key="6">
    <source>
        <dbReference type="ARBA" id="ARBA00023065"/>
    </source>
</evidence>
<feature type="compositionally biased region" description="Polar residues" evidence="9">
    <location>
        <begin position="459"/>
        <end position="478"/>
    </location>
</feature>
<gene>
    <name evidence="11" type="ORF">AMTR_s00149p00069680</name>
</gene>
<accession>W1PQ13</accession>